<dbReference type="Proteomes" id="UP000250642">
    <property type="component" value="Unassembled WGS sequence"/>
</dbReference>
<evidence type="ECO:0000313" key="3">
    <source>
        <dbReference type="Proteomes" id="UP000250642"/>
    </source>
</evidence>
<dbReference type="AlphaFoldDB" id="A0A329QDJ1"/>
<dbReference type="Pfam" id="PF12645">
    <property type="entry name" value="HTH_16"/>
    <property type="match status" value="1"/>
</dbReference>
<dbReference type="RefSeq" id="WP_113056299.1">
    <property type="nucleotide sequence ID" value="NZ_QEVW01000033.1"/>
</dbReference>
<gene>
    <name evidence="2" type="ORF">DC345_30275</name>
</gene>
<dbReference type="InterPro" id="IPR024760">
    <property type="entry name" value="HTH_dom_conjug_TS-like"/>
</dbReference>
<proteinExistence type="predicted"/>
<evidence type="ECO:0000259" key="1">
    <source>
        <dbReference type="Pfam" id="PF12645"/>
    </source>
</evidence>
<feature type="domain" description="Helix-turn-helix conjugative transposon-like" evidence="1">
    <location>
        <begin position="7"/>
        <end position="61"/>
    </location>
</feature>
<sequence length="70" mass="8357">MKNNLNDLISQAKRNNTQAMMEIIQRFEPKIKKSLHQTSFQNRDDLKQDLIIKFIEVVHNWDIEKGEMSL</sequence>
<comment type="caution">
    <text evidence="2">The sequence shown here is derived from an EMBL/GenBank/DDBJ whole genome shotgun (WGS) entry which is preliminary data.</text>
</comment>
<organism evidence="2 3">
    <name type="scientific">Paenibacillus taichungensis</name>
    <dbReference type="NCBI Taxonomy" id="484184"/>
    <lineage>
        <taxon>Bacteria</taxon>
        <taxon>Bacillati</taxon>
        <taxon>Bacillota</taxon>
        <taxon>Bacilli</taxon>
        <taxon>Bacillales</taxon>
        <taxon>Paenibacillaceae</taxon>
        <taxon>Paenibacillus</taxon>
    </lineage>
</organism>
<accession>A0A329QDJ1</accession>
<dbReference type="EMBL" id="QEVW01000033">
    <property type="protein sequence ID" value="RAW09749.1"/>
    <property type="molecule type" value="Genomic_DNA"/>
</dbReference>
<name>A0A329QDJ1_9BACL</name>
<protein>
    <submittedName>
        <fullName evidence="2">Helix-turn-helix domain-containing protein</fullName>
    </submittedName>
</protein>
<evidence type="ECO:0000313" key="2">
    <source>
        <dbReference type="EMBL" id="RAW09749.1"/>
    </source>
</evidence>
<reference evidence="2 3" key="1">
    <citation type="submission" date="2018-04" db="EMBL/GenBank/DDBJ databases">
        <title>Paenibacillus taichungensis Genome sequencing and assembly.</title>
        <authorList>
            <person name="Xu J."/>
            <person name="Rensing C."/>
            <person name="Mazhar H.S."/>
        </authorList>
    </citation>
    <scope>NUCLEOTIDE SEQUENCE [LARGE SCALE GENOMIC DNA]</scope>
    <source>
        <strain evidence="2 3">NC1</strain>
    </source>
</reference>